<dbReference type="AlphaFoldDB" id="A0A6G1JT06"/>
<name>A0A6G1JT06_9PLEO</name>
<evidence type="ECO:0000313" key="2">
    <source>
        <dbReference type="EMBL" id="KAF2703736.1"/>
    </source>
</evidence>
<protein>
    <submittedName>
        <fullName evidence="2">Uncharacterized protein</fullName>
    </submittedName>
</protein>
<organism evidence="2 3">
    <name type="scientific">Pleomassaria siparia CBS 279.74</name>
    <dbReference type="NCBI Taxonomy" id="1314801"/>
    <lineage>
        <taxon>Eukaryota</taxon>
        <taxon>Fungi</taxon>
        <taxon>Dikarya</taxon>
        <taxon>Ascomycota</taxon>
        <taxon>Pezizomycotina</taxon>
        <taxon>Dothideomycetes</taxon>
        <taxon>Pleosporomycetidae</taxon>
        <taxon>Pleosporales</taxon>
        <taxon>Pleomassariaceae</taxon>
        <taxon>Pleomassaria</taxon>
    </lineage>
</organism>
<reference evidence="2" key="1">
    <citation type="journal article" date="2020" name="Stud. Mycol.">
        <title>101 Dothideomycetes genomes: a test case for predicting lifestyles and emergence of pathogens.</title>
        <authorList>
            <person name="Haridas S."/>
            <person name="Albert R."/>
            <person name="Binder M."/>
            <person name="Bloem J."/>
            <person name="Labutti K."/>
            <person name="Salamov A."/>
            <person name="Andreopoulos B."/>
            <person name="Baker S."/>
            <person name="Barry K."/>
            <person name="Bills G."/>
            <person name="Bluhm B."/>
            <person name="Cannon C."/>
            <person name="Castanera R."/>
            <person name="Culley D."/>
            <person name="Daum C."/>
            <person name="Ezra D."/>
            <person name="Gonzalez J."/>
            <person name="Henrissat B."/>
            <person name="Kuo A."/>
            <person name="Liang C."/>
            <person name="Lipzen A."/>
            <person name="Lutzoni F."/>
            <person name="Magnuson J."/>
            <person name="Mondo S."/>
            <person name="Nolan M."/>
            <person name="Ohm R."/>
            <person name="Pangilinan J."/>
            <person name="Park H.-J."/>
            <person name="Ramirez L."/>
            <person name="Alfaro M."/>
            <person name="Sun H."/>
            <person name="Tritt A."/>
            <person name="Yoshinaga Y."/>
            <person name="Zwiers L.-H."/>
            <person name="Turgeon B."/>
            <person name="Goodwin S."/>
            <person name="Spatafora J."/>
            <person name="Crous P."/>
            <person name="Grigoriev I."/>
        </authorList>
    </citation>
    <scope>NUCLEOTIDE SEQUENCE</scope>
    <source>
        <strain evidence="2">CBS 279.74</strain>
    </source>
</reference>
<dbReference type="Proteomes" id="UP000799428">
    <property type="component" value="Unassembled WGS sequence"/>
</dbReference>
<evidence type="ECO:0000313" key="3">
    <source>
        <dbReference type="Proteomes" id="UP000799428"/>
    </source>
</evidence>
<gene>
    <name evidence="2" type="ORF">K504DRAFT_507648</name>
</gene>
<proteinExistence type="predicted"/>
<feature type="compositionally biased region" description="Acidic residues" evidence="1">
    <location>
        <begin position="131"/>
        <end position="151"/>
    </location>
</feature>
<accession>A0A6G1JT06</accession>
<feature type="region of interest" description="Disordered" evidence="1">
    <location>
        <begin position="122"/>
        <end position="151"/>
    </location>
</feature>
<dbReference type="EMBL" id="MU005785">
    <property type="protein sequence ID" value="KAF2703736.1"/>
    <property type="molecule type" value="Genomic_DNA"/>
</dbReference>
<keyword evidence="3" id="KW-1185">Reference proteome</keyword>
<sequence length="151" mass="18167">MLLNTPPTFTFPKAFQQQKLLNYQPDNIFVYNHPSINYTTPPYDPFTNFTMCQQLYTKFKKCGHVAEETTLDVCGKEDCQDRDMVPEEENTWKEGGCWHCKEHHRKMELIRMRDRMAADLGEGMKQRWEEEDRLEEEEEEEEEEEDRMDES</sequence>
<evidence type="ECO:0000256" key="1">
    <source>
        <dbReference type="SAM" id="MobiDB-lite"/>
    </source>
</evidence>